<dbReference type="AlphaFoldDB" id="A0AAV0BRA8"/>
<name>A0AAV0BRA8_PHAPC</name>
<dbReference type="Proteomes" id="UP001153365">
    <property type="component" value="Unassembled WGS sequence"/>
</dbReference>
<proteinExistence type="predicted"/>
<sequence>MGLSPGQSATKAWLGFAGQCPRQVAAGAAWTWLGFAGQVAAGAAGAWLGFAGLGPGQVAVRGGSAGRAGQVGFAGLGARQVGQPGLGLALLGWVLGRAGQTEARLGFAGLGPRQVEQSRAARACLGLAVAWQGRLAGVKGRLGQLVQVGQGLGRPGLSLALLGWVLGRWQSGAGWQAGQGMWGRQGQTGIGLALLGWVLGRWQSGVGRQGRAGQAGRAGQTGACLGFAGLSPRQPGLLRMGRLGRWGRSVGKGRADWLVIGFSQAGQAGAWLGFAGLGPGQVRQVGRQAGLAGQLCWADGVGRGSRGLARLYWAGAGHVGWAGAARAGSWAGDSQGAAGVAGAAGARLGFAGLGPWQVGQA</sequence>
<organism evidence="1 2">
    <name type="scientific">Phakopsora pachyrhizi</name>
    <name type="common">Asian soybean rust disease fungus</name>
    <dbReference type="NCBI Taxonomy" id="170000"/>
    <lineage>
        <taxon>Eukaryota</taxon>
        <taxon>Fungi</taxon>
        <taxon>Dikarya</taxon>
        <taxon>Basidiomycota</taxon>
        <taxon>Pucciniomycotina</taxon>
        <taxon>Pucciniomycetes</taxon>
        <taxon>Pucciniales</taxon>
        <taxon>Phakopsoraceae</taxon>
        <taxon>Phakopsora</taxon>
    </lineage>
</organism>
<dbReference type="EMBL" id="CALTRL010006028">
    <property type="protein sequence ID" value="CAH7688901.1"/>
    <property type="molecule type" value="Genomic_DNA"/>
</dbReference>
<gene>
    <name evidence="1" type="ORF">PPACK8108_LOCUS23940</name>
</gene>
<evidence type="ECO:0000313" key="1">
    <source>
        <dbReference type="EMBL" id="CAH7688901.1"/>
    </source>
</evidence>
<accession>A0AAV0BRA8</accession>
<comment type="caution">
    <text evidence="1">The sequence shown here is derived from an EMBL/GenBank/DDBJ whole genome shotgun (WGS) entry which is preliminary data.</text>
</comment>
<protein>
    <submittedName>
        <fullName evidence="1">Uncharacterized protein</fullName>
    </submittedName>
</protein>
<keyword evidence="2" id="KW-1185">Reference proteome</keyword>
<evidence type="ECO:0000313" key="2">
    <source>
        <dbReference type="Proteomes" id="UP001153365"/>
    </source>
</evidence>
<reference evidence="1" key="1">
    <citation type="submission" date="2022-06" db="EMBL/GenBank/DDBJ databases">
        <authorList>
            <consortium name="SYNGENTA / RWTH Aachen University"/>
        </authorList>
    </citation>
    <scope>NUCLEOTIDE SEQUENCE</scope>
</reference>